<evidence type="ECO:0000313" key="5">
    <source>
        <dbReference type="EMBL" id="EFL29301.1"/>
    </source>
</evidence>
<keyword evidence="5" id="KW-0032">Aminotransferase</keyword>
<proteinExistence type="inferred from homology"/>
<reference evidence="5 6" key="1">
    <citation type="submission" date="2009-02" db="EMBL/GenBank/DDBJ databases">
        <title>Annotation of Streptomyces hygroscopicus strain ATCC 53653.</title>
        <authorList>
            <consortium name="The Broad Institute Genome Sequencing Platform"/>
            <consortium name="Broad Institute Microbial Sequencing Center"/>
            <person name="Fischbach M."/>
            <person name="Godfrey P."/>
            <person name="Ward D."/>
            <person name="Young S."/>
            <person name="Zeng Q."/>
            <person name="Koehrsen M."/>
            <person name="Alvarado L."/>
            <person name="Berlin A.M."/>
            <person name="Bochicchio J."/>
            <person name="Borenstein D."/>
            <person name="Chapman S.B."/>
            <person name="Chen Z."/>
            <person name="Engels R."/>
            <person name="Freedman E."/>
            <person name="Gellesch M."/>
            <person name="Goldberg J."/>
            <person name="Griggs A."/>
            <person name="Gujja S."/>
            <person name="Heilman E.R."/>
            <person name="Heiman D.I."/>
            <person name="Hepburn T.A."/>
            <person name="Howarth C."/>
            <person name="Jen D."/>
            <person name="Larson L."/>
            <person name="Lewis B."/>
            <person name="Mehta T."/>
            <person name="Park D."/>
            <person name="Pearson M."/>
            <person name="Richards J."/>
            <person name="Roberts A."/>
            <person name="Saif S."/>
            <person name="Shea T.D."/>
            <person name="Shenoy N."/>
            <person name="Sisk P."/>
            <person name="Stolte C."/>
            <person name="Sykes S.N."/>
            <person name="Thomson T."/>
            <person name="Walk T."/>
            <person name="White J."/>
            <person name="Yandava C."/>
            <person name="Straight P."/>
            <person name="Clardy J."/>
            <person name="Hung D."/>
            <person name="Kolter R."/>
            <person name="Mekalanos J."/>
            <person name="Walker S."/>
            <person name="Walsh C.T."/>
            <person name="Wieland-Brown L.C."/>
            <person name="Haas B."/>
            <person name="Nusbaum C."/>
            <person name="Birren B."/>
        </authorList>
    </citation>
    <scope>NUCLEOTIDE SEQUENCE [LARGE SCALE GENOMIC DNA]</scope>
    <source>
        <strain evidence="5 6">ATCC 53653</strain>
    </source>
</reference>
<accession>D9WL25</accession>
<keyword evidence="5" id="KW-0808">Transferase</keyword>
<feature type="compositionally biased region" description="Basic residues" evidence="4">
    <location>
        <begin position="14"/>
        <end position="28"/>
    </location>
</feature>
<keyword evidence="2 3" id="KW-0663">Pyridoxal phosphate</keyword>
<dbReference type="Gene3D" id="3.40.640.10">
    <property type="entry name" value="Type I PLP-dependent aspartate aminotransferase-like (Major domain)"/>
    <property type="match status" value="1"/>
</dbReference>
<dbReference type="STRING" id="457427.SSOG_09014"/>
<dbReference type="SUPFAM" id="SSF53383">
    <property type="entry name" value="PLP-dependent transferases"/>
    <property type="match status" value="1"/>
</dbReference>
<sequence>MRGRPRPSGPRVRPPPRRRPPSRCRSPRRPPELAGPAATETGWDVYRHDGHPERTVILSRDSAYHGVGAASLAATGLPAMKEGFGPQPEGFVHLGVPHGLKHGEHATDVLVAELESVIAEIGADRIAAFIGEPVLGVGGMVPPPEGYWPRVQAVLRRHGILLVLDEIVTAFGRTGHWFAAEYFGIAPDVIVTAKGLSSGYIPMGAVLIGGRMYVALSPLAELDHVVEVRGLGLMLGVEFAPGVDAAEIARACREDGVIVRAGVGRIVLSPPLVISEADADDVVAVLAKHVRCPGSGRCTEA</sequence>
<evidence type="ECO:0000256" key="3">
    <source>
        <dbReference type="RuleBase" id="RU003560"/>
    </source>
</evidence>
<comment type="similarity">
    <text evidence="1 3">Belongs to the class-III pyridoxal-phosphate-dependent aminotransferase family.</text>
</comment>
<dbReference type="AlphaFoldDB" id="D9WL25"/>
<dbReference type="Gene3D" id="3.90.1150.10">
    <property type="entry name" value="Aspartate Aminotransferase, domain 1"/>
    <property type="match status" value="1"/>
</dbReference>
<dbReference type="RefSeq" id="WP_009721098.1">
    <property type="nucleotide sequence ID" value="NZ_GG657754.1"/>
</dbReference>
<dbReference type="PANTHER" id="PTHR43094">
    <property type="entry name" value="AMINOTRANSFERASE"/>
    <property type="match status" value="1"/>
</dbReference>
<evidence type="ECO:0000256" key="1">
    <source>
        <dbReference type="ARBA" id="ARBA00008954"/>
    </source>
</evidence>
<dbReference type="InterPro" id="IPR005814">
    <property type="entry name" value="Aminotrans_3"/>
</dbReference>
<dbReference type="InterPro" id="IPR049704">
    <property type="entry name" value="Aminotrans_3_PPA_site"/>
</dbReference>
<dbReference type="GO" id="GO:0008483">
    <property type="term" value="F:transaminase activity"/>
    <property type="evidence" value="ECO:0007669"/>
    <property type="project" value="UniProtKB-KW"/>
</dbReference>
<dbReference type="Pfam" id="PF00202">
    <property type="entry name" value="Aminotran_3"/>
    <property type="match status" value="1"/>
</dbReference>
<dbReference type="Proteomes" id="UP000003963">
    <property type="component" value="Unassembled WGS sequence"/>
</dbReference>
<evidence type="ECO:0000256" key="2">
    <source>
        <dbReference type="ARBA" id="ARBA00022898"/>
    </source>
</evidence>
<evidence type="ECO:0000256" key="4">
    <source>
        <dbReference type="SAM" id="MobiDB-lite"/>
    </source>
</evidence>
<dbReference type="GO" id="GO:0030170">
    <property type="term" value="F:pyridoxal phosphate binding"/>
    <property type="evidence" value="ECO:0007669"/>
    <property type="project" value="InterPro"/>
</dbReference>
<feature type="region of interest" description="Disordered" evidence="4">
    <location>
        <begin position="1"/>
        <end position="38"/>
    </location>
</feature>
<keyword evidence="6" id="KW-1185">Reference proteome</keyword>
<dbReference type="InterPro" id="IPR015421">
    <property type="entry name" value="PyrdxlP-dep_Trfase_major"/>
</dbReference>
<organism evidence="5 6">
    <name type="scientific">Streptomyces himastatinicus ATCC 53653</name>
    <dbReference type="NCBI Taxonomy" id="457427"/>
    <lineage>
        <taxon>Bacteria</taxon>
        <taxon>Bacillati</taxon>
        <taxon>Actinomycetota</taxon>
        <taxon>Actinomycetes</taxon>
        <taxon>Kitasatosporales</taxon>
        <taxon>Streptomycetaceae</taxon>
        <taxon>Streptomyces</taxon>
        <taxon>Streptomyces violaceusniger group</taxon>
    </lineage>
</organism>
<dbReference type="PANTHER" id="PTHR43094:SF1">
    <property type="entry name" value="AMINOTRANSFERASE CLASS-III"/>
    <property type="match status" value="1"/>
</dbReference>
<name>D9WL25_9ACTN</name>
<gene>
    <name evidence="5" type="ORF">SSOG_09014</name>
</gene>
<dbReference type="InterPro" id="IPR015422">
    <property type="entry name" value="PyrdxlP-dep_Trfase_small"/>
</dbReference>
<dbReference type="OrthoDB" id="3204291at2"/>
<protein>
    <submittedName>
        <fullName evidence="5">Aminotransferase class-III</fullName>
    </submittedName>
</protein>
<dbReference type="PROSITE" id="PS00600">
    <property type="entry name" value="AA_TRANSFER_CLASS_3"/>
    <property type="match status" value="1"/>
</dbReference>
<dbReference type="HOGENOM" id="CLU_016922_4_2_11"/>
<dbReference type="EMBL" id="GG657754">
    <property type="protein sequence ID" value="EFL29301.1"/>
    <property type="molecule type" value="Genomic_DNA"/>
</dbReference>
<evidence type="ECO:0000313" key="6">
    <source>
        <dbReference type="Proteomes" id="UP000003963"/>
    </source>
</evidence>
<dbReference type="InterPro" id="IPR015424">
    <property type="entry name" value="PyrdxlP-dep_Trfase"/>
</dbReference>